<evidence type="ECO:0000313" key="3">
    <source>
        <dbReference type="Proteomes" id="UP001307849"/>
    </source>
</evidence>
<keyword evidence="1" id="KW-0732">Signal</keyword>
<accession>A0AAN8RS27</accession>
<sequence>MYISSRFNLLIVAIIALVSFCTARTTITSQSCSTRYCANPTKVFRTTKTIHKTIRYTITLWMTSTKYTSTHTLTSTKYTTTTSYVATTTLRTVTIFTGTTTITETLVNSVYATGPSTTTRTRTIISTPTYTVPAPSGFLAVDNDPDNSASPEYTALPPLDRKRDVDVNIKPRDPANKYAAAVTCTKTLITKTGTTNLWKTTTKTTGVTTKLVYKTVKITRTATRTVTANNAPTTRVRSTKYTSIFSTSTMTIWTVPPITISTTTYLTSEATATVYAVCANNNLTPDNLINPPRALSNYGPAADEKVVEIIAPGGPETCCMLCHNYSGPGKCMGSIYNFRGAEIPEEDCPDAFENGVFLGWEFCPFDPDDYMRCQLIVSEDGEATCRTHGFEFIPYVFGKTRIKQISNGPGCARFKYQAPSVPVP</sequence>
<evidence type="ECO:0000313" key="2">
    <source>
        <dbReference type="EMBL" id="KAK6506520.1"/>
    </source>
</evidence>
<name>A0AAN8RS27_9PEZI</name>
<dbReference type="AlphaFoldDB" id="A0AAN8RS27"/>
<comment type="caution">
    <text evidence="2">The sequence shown here is derived from an EMBL/GenBank/DDBJ whole genome shotgun (WGS) entry which is preliminary data.</text>
</comment>
<dbReference type="EMBL" id="JAVHJM010000009">
    <property type="protein sequence ID" value="KAK6506520.1"/>
    <property type="molecule type" value="Genomic_DNA"/>
</dbReference>
<proteinExistence type="predicted"/>
<dbReference type="Proteomes" id="UP001307849">
    <property type="component" value="Unassembled WGS sequence"/>
</dbReference>
<reference evidence="2 3" key="1">
    <citation type="submission" date="2019-10" db="EMBL/GenBank/DDBJ databases">
        <authorList>
            <person name="Palmer J.M."/>
        </authorList>
    </citation>
    <scope>NUCLEOTIDE SEQUENCE [LARGE SCALE GENOMIC DNA]</scope>
    <source>
        <strain evidence="2 3">TWF506</strain>
    </source>
</reference>
<evidence type="ECO:0000256" key="1">
    <source>
        <dbReference type="SAM" id="SignalP"/>
    </source>
</evidence>
<feature type="chain" id="PRO_5042840804" evidence="1">
    <location>
        <begin position="24"/>
        <end position="424"/>
    </location>
</feature>
<gene>
    <name evidence="2" type="ORF">TWF506_011426</name>
</gene>
<feature type="signal peptide" evidence="1">
    <location>
        <begin position="1"/>
        <end position="23"/>
    </location>
</feature>
<keyword evidence="3" id="KW-1185">Reference proteome</keyword>
<protein>
    <submittedName>
        <fullName evidence="2">Uncharacterized protein</fullName>
    </submittedName>
</protein>
<organism evidence="2 3">
    <name type="scientific">Arthrobotrys conoides</name>
    <dbReference type="NCBI Taxonomy" id="74498"/>
    <lineage>
        <taxon>Eukaryota</taxon>
        <taxon>Fungi</taxon>
        <taxon>Dikarya</taxon>
        <taxon>Ascomycota</taxon>
        <taxon>Pezizomycotina</taxon>
        <taxon>Orbiliomycetes</taxon>
        <taxon>Orbiliales</taxon>
        <taxon>Orbiliaceae</taxon>
        <taxon>Arthrobotrys</taxon>
    </lineage>
</organism>